<proteinExistence type="predicted"/>
<dbReference type="eggNOG" id="ENOG502RVMA">
    <property type="taxonomic scope" value="Eukaryota"/>
</dbReference>
<sequence length="195" mass="22755">MEKRIQQLEEENNRLNKDLTVAKEKPKTVPEINKKIEKLKEKKREMDMQKEFKSADQDGVSKDMAKVLKRYCKMEVQFGQMEKWIKKNMEALHAENGKRIKERLDECLEDNEKRMQEHEEKVQGQADHILPSARHIEQAAQKAVDAHAVVLGVTINEQGYFVRMTPMKDMPDDTIKITFGHGGVYLYVKRGKITT</sequence>
<keyword evidence="1" id="KW-0175">Coiled coil</keyword>
<feature type="coiled-coil region" evidence="1">
    <location>
        <begin position="101"/>
        <end position="128"/>
    </location>
</feature>
<name>U4L8Q9_PYROM</name>
<dbReference type="Proteomes" id="UP000018144">
    <property type="component" value="Unassembled WGS sequence"/>
</dbReference>
<protein>
    <submittedName>
        <fullName evidence="3">Uncharacterized protein</fullName>
    </submittedName>
</protein>
<organism evidence="3 4">
    <name type="scientific">Pyronema omphalodes (strain CBS 100304)</name>
    <name type="common">Pyronema confluens</name>
    <dbReference type="NCBI Taxonomy" id="1076935"/>
    <lineage>
        <taxon>Eukaryota</taxon>
        <taxon>Fungi</taxon>
        <taxon>Dikarya</taxon>
        <taxon>Ascomycota</taxon>
        <taxon>Pezizomycotina</taxon>
        <taxon>Pezizomycetes</taxon>
        <taxon>Pezizales</taxon>
        <taxon>Pyronemataceae</taxon>
        <taxon>Pyronema</taxon>
    </lineage>
</organism>
<dbReference type="EMBL" id="HF935945">
    <property type="protein sequence ID" value="CCX14290.1"/>
    <property type="molecule type" value="Genomic_DNA"/>
</dbReference>
<reference evidence="3 4" key="1">
    <citation type="journal article" date="2013" name="PLoS Genet.">
        <title>The genome and development-dependent transcriptomes of Pyronema confluens: a window into fungal evolution.</title>
        <authorList>
            <person name="Traeger S."/>
            <person name="Altegoer F."/>
            <person name="Freitag M."/>
            <person name="Gabaldon T."/>
            <person name="Kempken F."/>
            <person name="Kumar A."/>
            <person name="Marcet-Houben M."/>
            <person name="Poggeler S."/>
            <person name="Stajich J.E."/>
            <person name="Nowrousian M."/>
        </authorList>
    </citation>
    <scope>NUCLEOTIDE SEQUENCE [LARGE SCALE GENOMIC DNA]</scope>
    <source>
        <strain evidence="4">CBS 100304</strain>
        <tissue evidence="3">Vegetative mycelium</tissue>
    </source>
</reference>
<keyword evidence="4" id="KW-1185">Reference proteome</keyword>
<evidence type="ECO:0000256" key="2">
    <source>
        <dbReference type="SAM" id="MobiDB-lite"/>
    </source>
</evidence>
<evidence type="ECO:0000313" key="4">
    <source>
        <dbReference type="Proteomes" id="UP000018144"/>
    </source>
</evidence>
<evidence type="ECO:0000313" key="3">
    <source>
        <dbReference type="EMBL" id="CCX14290.1"/>
    </source>
</evidence>
<gene>
    <name evidence="3" type="ORF">PCON_13883</name>
</gene>
<accession>U4L8Q9</accession>
<evidence type="ECO:0000256" key="1">
    <source>
        <dbReference type="SAM" id="Coils"/>
    </source>
</evidence>
<dbReference type="AlphaFoldDB" id="U4L8Q9"/>
<feature type="region of interest" description="Disordered" evidence="2">
    <location>
        <begin position="1"/>
        <end position="26"/>
    </location>
</feature>